<evidence type="ECO:0000256" key="2">
    <source>
        <dbReference type="ARBA" id="ARBA00023002"/>
    </source>
</evidence>
<dbReference type="SMART" id="SM00903">
    <property type="entry name" value="Flavin_Reduct"/>
    <property type="match status" value="1"/>
</dbReference>
<evidence type="ECO:0000259" key="4">
    <source>
        <dbReference type="SMART" id="SM00903"/>
    </source>
</evidence>
<name>A0A3B9IRE6_9PROT</name>
<sequence length="198" mass="20463">MASGISDPWTERSPDMTDGTITLPAAGTADAEAHVVPPAAFRAGLRRLAGGVTIVATGDRGDRAGLTATAVMSLTAEPPRVAVAINRSAQAHDRILAERRFSINLLAADHGPLARLFAGGDPARAGEARFEDALWTTGKTGAPLLAPAAASLDCRLADTVTFESHTLMIGRVAEVRARDAATALVYHDGCFAGLAPID</sequence>
<dbReference type="Gene3D" id="2.30.110.10">
    <property type="entry name" value="Electron Transport, Fmn-binding Protein, Chain A"/>
    <property type="match status" value="1"/>
</dbReference>
<feature type="domain" description="Flavin reductase like" evidence="4">
    <location>
        <begin position="45"/>
        <end position="193"/>
    </location>
</feature>
<feature type="region of interest" description="Disordered" evidence="3">
    <location>
        <begin position="1"/>
        <end position="23"/>
    </location>
</feature>
<dbReference type="InterPro" id="IPR050268">
    <property type="entry name" value="NADH-dep_flavin_reductase"/>
</dbReference>
<dbReference type="Proteomes" id="UP000257706">
    <property type="component" value="Unassembled WGS sequence"/>
</dbReference>
<dbReference type="PANTHER" id="PTHR30466">
    <property type="entry name" value="FLAVIN REDUCTASE"/>
    <property type="match status" value="1"/>
</dbReference>
<dbReference type="InterPro" id="IPR012349">
    <property type="entry name" value="Split_barrel_FMN-bd"/>
</dbReference>
<accession>A0A3B9IRE6</accession>
<dbReference type="GO" id="GO:0042602">
    <property type="term" value="F:riboflavin reductase (NADPH) activity"/>
    <property type="evidence" value="ECO:0007669"/>
    <property type="project" value="TreeGrafter"/>
</dbReference>
<comment type="similarity">
    <text evidence="1">Belongs to the non-flavoprotein flavin reductase family.</text>
</comment>
<dbReference type="SUPFAM" id="SSF50475">
    <property type="entry name" value="FMN-binding split barrel"/>
    <property type="match status" value="1"/>
</dbReference>
<evidence type="ECO:0000256" key="3">
    <source>
        <dbReference type="SAM" id="MobiDB-lite"/>
    </source>
</evidence>
<keyword evidence="2" id="KW-0560">Oxidoreductase</keyword>
<proteinExistence type="inferred from homology"/>
<dbReference type="Pfam" id="PF01613">
    <property type="entry name" value="Flavin_Reduct"/>
    <property type="match status" value="1"/>
</dbReference>
<comment type="caution">
    <text evidence="5">The sequence shown here is derived from an EMBL/GenBank/DDBJ whole genome shotgun (WGS) entry which is preliminary data.</text>
</comment>
<dbReference type="PANTHER" id="PTHR30466:SF11">
    <property type="entry name" value="FLAVIN-DEPENDENT MONOOXYGENASE, REDUCTASE SUBUNIT HSAB"/>
    <property type="match status" value="1"/>
</dbReference>
<organism evidence="5 6">
    <name type="scientific">Tistrella mobilis</name>
    <dbReference type="NCBI Taxonomy" id="171437"/>
    <lineage>
        <taxon>Bacteria</taxon>
        <taxon>Pseudomonadati</taxon>
        <taxon>Pseudomonadota</taxon>
        <taxon>Alphaproteobacteria</taxon>
        <taxon>Geminicoccales</taxon>
        <taxon>Geminicoccaceae</taxon>
        <taxon>Tistrella</taxon>
    </lineage>
</organism>
<evidence type="ECO:0000313" key="5">
    <source>
        <dbReference type="EMBL" id="HAE50431.1"/>
    </source>
</evidence>
<gene>
    <name evidence="5" type="ORF">DCK97_23755</name>
</gene>
<dbReference type="InterPro" id="IPR002563">
    <property type="entry name" value="Flavin_Rdtase-like_dom"/>
</dbReference>
<dbReference type="EMBL" id="DMAI01000386">
    <property type="protein sequence ID" value="HAE50431.1"/>
    <property type="molecule type" value="Genomic_DNA"/>
</dbReference>
<dbReference type="AlphaFoldDB" id="A0A3B9IRE6"/>
<evidence type="ECO:0000256" key="1">
    <source>
        <dbReference type="ARBA" id="ARBA00008898"/>
    </source>
</evidence>
<dbReference type="GO" id="GO:0010181">
    <property type="term" value="F:FMN binding"/>
    <property type="evidence" value="ECO:0007669"/>
    <property type="project" value="InterPro"/>
</dbReference>
<protein>
    <recommendedName>
        <fullName evidence="4">Flavin reductase like domain-containing protein</fullName>
    </recommendedName>
</protein>
<reference evidence="5 6" key="1">
    <citation type="journal article" date="2018" name="Nat. Biotechnol.">
        <title>A standardized bacterial taxonomy based on genome phylogeny substantially revises the tree of life.</title>
        <authorList>
            <person name="Parks D.H."/>
            <person name="Chuvochina M."/>
            <person name="Waite D.W."/>
            <person name="Rinke C."/>
            <person name="Skarshewski A."/>
            <person name="Chaumeil P.A."/>
            <person name="Hugenholtz P."/>
        </authorList>
    </citation>
    <scope>NUCLEOTIDE SEQUENCE [LARGE SCALE GENOMIC DNA]</scope>
    <source>
        <strain evidence="5">UBA8739</strain>
    </source>
</reference>
<evidence type="ECO:0000313" key="6">
    <source>
        <dbReference type="Proteomes" id="UP000257706"/>
    </source>
</evidence>